<comment type="caution">
    <text evidence="1">The sequence shown here is derived from an EMBL/GenBank/DDBJ whole genome shotgun (WGS) entry which is preliminary data.</text>
</comment>
<sequence>MDYRFRIGRVEIIGVVLHYDDLPVMICFSVHFYDLQNKSSVGVISLIKHDKMSLAAISQVLLDITQEMSVIGLMSDEIMENILCNLPIKEAFEASVLPKR</sequence>
<dbReference type="Gramene" id="rna18103">
    <property type="protein sequence ID" value="RHN69612.1"/>
    <property type="gene ID" value="gene18103"/>
</dbReference>
<dbReference type="Proteomes" id="UP000265566">
    <property type="component" value="Chromosome 3"/>
</dbReference>
<reference evidence="2" key="1">
    <citation type="journal article" date="2018" name="Nat. Plants">
        <title>Whole-genome landscape of Medicago truncatula symbiotic genes.</title>
        <authorList>
            <person name="Pecrix Y."/>
            <person name="Staton S.E."/>
            <person name="Sallet E."/>
            <person name="Lelandais-Briere C."/>
            <person name="Moreau S."/>
            <person name="Carrere S."/>
            <person name="Blein T."/>
            <person name="Jardinaud M.F."/>
            <person name="Latrasse D."/>
            <person name="Zouine M."/>
            <person name="Zahm M."/>
            <person name="Kreplak J."/>
            <person name="Mayjonade B."/>
            <person name="Satge C."/>
            <person name="Perez M."/>
            <person name="Cauet S."/>
            <person name="Marande W."/>
            <person name="Chantry-Darmon C."/>
            <person name="Lopez-Roques C."/>
            <person name="Bouchez O."/>
            <person name="Berard A."/>
            <person name="Debelle F."/>
            <person name="Munos S."/>
            <person name="Bendahmane A."/>
            <person name="Berges H."/>
            <person name="Niebel A."/>
            <person name="Buitink J."/>
            <person name="Frugier F."/>
            <person name="Benhamed M."/>
            <person name="Crespi M."/>
            <person name="Gouzy J."/>
            <person name="Gamas P."/>
        </authorList>
    </citation>
    <scope>NUCLEOTIDE SEQUENCE [LARGE SCALE GENOMIC DNA]</scope>
    <source>
        <strain evidence="2">cv. Jemalong A17</strain>
    </source>
</reference>
<dbReference type="EMBL" id="PSQE01000003">
    <property type="protein sequence ID" value="RHN69612.1"/>
    <property type="molecule type" value="Genomic_DNA"/>
</dbReference>
<name>A0A396IVM9_MEDTR</name>
<evidence type="ECO:0000313" key="1">
    <source>
        <dbReference type="EMBL" id="RHN69612.1"/>
    </source>
</evidence>
<proteinExistence type="predicted"/>
<gene>
    <name evidence="1" type="ORF">MtrunA17_Chr3g0126621</name>
</gene>
<evidence type="ECO:0000313" key="2">
    <source>
        <dbReference type="Proteomes" id="UP000265566"/>
    </source>
</evidence>
<dbReference type="AlphaFoldDB" id="A0A396IVM9"/>
<protein>
    <submittedName>
        <fullName evidence="1">Uncharacterized protein</fullName>
    </submittedName>
</protein>
<organism evidence="1 2">
    <name type="scientific">Medicago truncatula</name>
    <name type="common">Barrel medic</name>
    <name type="synonym">Medicago tribuloides</name>
    <dbReference type="NCBI Taxonomy" id="3880"/>
    <lineage>
        <taxon>Eukaryota</taxon>
        <taxon>Viridiplantae</taxon>
        <taxon>Streptophyta</taxon>
        <taxon>Embryophyta</taxon>
        <taxon>Tracheophyta</taxon>
        <taxon>Spermatophyta</taxon>
        <taxon>Magnoliopsida</taxon>
        <taxon>eudicotyledons</taxon>
        <taxon>Gunneridae</taxon>
        <taxon>Pentapetalae</taxon>
        <taxon>rosids</taxon>
        <taxon>fabids</taxon>
        <taxon>Fabales</taxon>
        <taxon>Fabaceae</taxon>
        <taxon>Papilionoideae</taxon>
        <taxon>50 kb inversion clade</taxon>
        <taxon>NPAAA clade</taxon>
        <taxon>Hologalegina</taxon>
        <taxon>IRL clade</taxon>
        <taxon>Trifolieae</taxon>
        <taxon>Medicago</taxon>
    </lineage>
</organism>
<accession>A0A396IVM9</accession>